<comment type="caution">
    <text evidence="2">The sequence shown here is derived from an EMBL/GenBank/DDBJ whole genome shotgun (WGS) entry which is preliminary data.</text>
</comment>
<keyword evidence="3" id="KW-1185">Reference proteome</keyword>
<reference evidence="2 3" key="1">
    <citation type="submission" date="2018-10" db="EMBL/GenBank/DDBJ databases">
        <title>Anaerotruncus faecis sp. nov., isolated from human feces.</title>
        <authorList>
            <person name="Wang Y.-J."/>
        </authorList>
    </citation>
    <scope>NUCLEOTIDE SEQUENCE [LARGE SCALE GENOMIC DNA]</scope>
    <source>
        <strain evidence="2 3">22A2-44</strain>
    </source>
</reference>
<name>A0A498CYZ4_9FIRM</name>
<dbReference type="Pfam" id="PF06695">
    <property type="entry name" value="Sm_multidrug_ex"/>
    <property type="match status" value="1"/>
</dbReference>
<sequence>MAAALTPLRIWLKDLFVLLLSMVPIAENRLAIPVAAALRLKWQQAFLCTTAGSFLPVPYVMKGSGPLADRARRVGFVERGLGRVERFAQKHPRLFRNGSVFILAVFVGIPFTGIGVWIASFVAGALGFDRRSSMAAILVGTVISGLFTTACTYGVIVGVKTLFRCVTRAA</sequence>
<accession>A0A498CYZ4</accession>
<protein>
    <recommendedName>
        <fullName evidence="4">Small multidrug export protein</fullName>
    </recommendedName>
</protein>
<gene>
    <name evidence="2" type="ORF">D4A47_06710</name>
</gene>
<dbReference type="EMBL" id="RCHT01000008">
    <property type="protein sequence ID" value="RLL11588.1"/>
    <property type="molecule type" value="Genomic_DNA"/>
</dbReference>
<feature type="transmembrane region" description="Helical" evidence="1">
    <location>
        <begin position="134"/>
        <end position="159"/>
    </location>
</feature>
<proteinExistence type="predicted"/>
<evidence type="ECO:0000313" key="2">
    <source>
        <dbReference type="EMBL" id="RLL11588.1"/>
    </source>
</evidence>
<dbReference type="Proteomes" id="UP000276301">
    <property type="component" value="Unassembled WGS sequence"/>
</dbReference>
<evidence type="ECO:0000313" key="3">
    <source>
        <dbReference type="Proteomes" id="UP000276301"/>
    </source>
</evidence>
<dbReference type="InterPro" id="IPR009577">
    <property type="entry name" value="Sm_multidrug_ex"/>
</dbReference>
<evidence type="ECO:0008006" key="4">
    <source>
        <dbReference type="Google" id="ProtNLM"/>
    </source>
</evidence>
<keyword evidence="1" id="KW-1133">Transmembrane helix</keyword>
<keyword evidence="1" id="KW-0812">Transmembrane</keyword>
<organism evidence="2 3">
    <name type="scientific">Anaerotruncus massiliensis</name>
    <name type="common">ex Liu et al. 2021</name>
    <dbReference type="NCBI Taxonomy" id="2321404"/>
    <lineage>
        <taxon>Bacteria</taxon>
        <taxon>Bacillati</taxon>
        <taxon>Bacillota</taxon>
        <taxon>Clostridia</taxon>
        <taxon>Eubacteriales</taxon>
        <taxon>Oscillospiraceae</taxon>
        <taxon>Anaerotruncus</taxon>
    </lineage>
</organism>
<keyword evidence="1" id="KW-0472">Membrane</keyword>
<evidence type="ECO:0000256" key="1">
    <source>
        <dbReference type="SAM" id="Phobius"/>
    </source>
</evidence>
<dbReference type="AlphaFoldDB" id="A0A498CYZ4"/>
<dbReference type="RefSeq" id="WP_121586694.1">
    <property type="nucleotide sequence ID" value="NZ_RCHT01000008.1"/>
</dbReference>
<feature type="transmembrane region" description="Helical" evidence="1">
    <location>
        <begin position="100"/>
        <end position="128"/>
    </location>
</feature>